<evidence type="ECO:0000313" key="1">
    <source>
        <dbReference type="EMBL" id="CAF1691325.1"/>
    </source>
</evidence>
<gene>
    <name evidence="1" type="ORF">XAT740_LOCUS64137</name>
</gene>
<evidence type="ECO:0000313" key="2">
    <source>
        <dbReference type="Proteomes" id="UP000663828"/>
    </source>
</evidence>
<dbReference type="AlphaFoldDB" id="A0A816HXE0"/>
<comment type="caution">
    <text evidence="1">The sequence shown here is derived from an EMBL/GenBank/DDBJ whole genome shotgun (WGS) entry which is preliminary data.</text>
</comment>
<dbReference type="Proteomes" id="UP000663828">
    <property type="component" value="Unassembled WGS sequence"/>
</dbReference>
<sequence length="75" mass="8712">RAHANIWTFIRCIASEESRFQHFLIQLETGAQRRAKTNATNAIQKRVDPLNERYEKQEIDAENLLYGLALLVAKK</sequence>
<protein>
    <submittedName>
        <fullName evidence="1">Uncharacterized protein</fullName>
    </submittedName>
</protein>
<feature type="non-terminal residue" evidence="1">
    <location>
        <position position="1"/>
    </location>
</feature>
<name>A0A816HXE0_ADIRI</name>
<reference evidence="1" key="1">
    <citation type="submission" date="2021-02" db="EMBL/GenBank/DDBJ databases">
        <authorList>
            <person name="Nowell W R."/>
        </authorList>
    </citation>
    <scope>NUCLEOTIDE SEQUENCE</scope>
</reference>
<organism evidence="1 2">
    <name type="scientific">Adineta ricciae</name>
    <name type="common">Rotifer</name>
    <dbReference type="NCBI Taxonomy" id="249248"/>
    <lineage>
        <taxon>Eukaryota</taxon>
        <taxon>Metazoa</taxon>
        <taxon>Spiralia</taxon>
        <taxon>Gnathifera</taxon>
        <taxon>Rotifera</taxon>
        <taxon>Eurotatoria</taxon>
        <taxon>Bdelloidea</taxon>
        <taxon>Adinetida</taxon>
        <taxon>Adinetidae</taxon>
        <taxon>Adineta</taxon>
    </lineage>
</organism>
<proteinExistence type="predicted"/>
<keyword evidence="2" id="KW-1185">Reference proteome</keyword>
<accession>A0A816HXE0</accession>
<dbReference type="EMBL" id="CAJNOR010021447">
    <property type="protein sequence ID" value="CAF1691325.1"/>
    <property type="molecule type" value="Genomic_DNA"/>
</dbReference>